<reference evidence="1 2" key="1">
    <citation type="submission" date="2020-09" db="EMBL/GenBank/DDBJ databases">
        <title>Genome sequences of type strains of Chitinophaga qingshengii and Chitinophaga varians.</title>
        <authorList>
            <person name="Kittiwongwattana C."/>
        </authorList>
    </citation>
    <scope>NUCLEOTIDE SEQUENCE [LARGE SCALE GENOMIC DNA]</scope>
    <source>
        <strain evidence="1 2">JCM 30026</strain>
    </source>
</reference>
<accession>A0ABR7TM49</accession>
<name>A0ABR7TM49_9BACT</name>
<protein>
    <submittedName>
        <fullName evidence="1">Uncharacterized protein</fullName>
    </submittedName>
</protein>
<organism evidence="1 2">
    <name type="scientific">Chitinophaga qingshengii</name>
    <dbReference type="NCBI Taxonomy" id="1569794"/>
    <lineage>
        <taxon>Bacteria</taxon>
        <taxon>Pseudomonadati</taxon>
        <taxon>Bacteroidota</taxon>
        <taxon>Chitinophagia</taxon>
        <taxon>Chitinophagales</taxon>
        <taxon>Chitinophagaceae</taxon>
        <taxon>Chitinophaga</taxon>
    </lineage>
</organism>
<evidence type="ECO:0000313" key="2">
    <source>
        <dbReference type="Proteomes" id="UP000659124"/>
    </source>
</evidence>
<dbReference type="RefSeq" id="WP_188088582.1">
    <property type="nucleotide sequence ID" value="NZ_JACVFC010000001.1"/>
</dbReference>
<sequence length="46" mass="5323">MEKQNFDFEAFKKQGASRLKNGDTLLGRHPYEALIPCPGEYMCQME</sequence>
<proteinExistence type="predicted"/>
<evidence type="ECO:0000313" key="1">
    <source>
        <dbReference type="EMBL" id="MBC9931567.1"/>
    </source>
</evidence>
<keyword evidence="2" id="KW-1185">Reference proteome</keyword>
<dbReference type="EMBL" id="JACVFC010000001">
    <property type="protein sequence ID" value="MBC9931567.1"/>
    <property type="molecule type" value="Genomic_DNA"/>
</dbReference>
<comment type="caution">
    <text evidence="1">The sequence shown here is derived from an EMBL/GenBank/DDBJ whole genome shotgun (WGS) entry which is preliminary data.</text>
</comment>
<dbReference type="Proteomes" id="UP000659124">
    <property type="component" value="Unassembled WGS sequence"/>
</dbReference>
<gene>
    <name evidence="1" type="ORF">ICL07_14365</name>
</gene>